<dbReference type="SUPFAM" id="SSF51905">
    <property type="entry name" value="FAD/NAD(P)-binding domain"/>
    <property type="match status" value="1"/>
</dbReference>
<accession>A0A6A6WWH6</accession>
<dbReference type="OrthoDB" id="47494at2759"/>
<evidence type="ECO:0000256" key="3">
    <source>
        <dbReference type="ARBA" id="ARBA00022827"/>
    </source>
</evidence>
<keyword evidence="5" id="KW-0503">Monooxygenase</keyword>
<evidence type="ECO:0000256" key="6">
    <source>
        <dbReference type="SAM" id="MobiDB-lite"/>
    </source>
</evidence>
<evidence type="ECO:0000256" key="4">
    <source>
        <dbReference type="ARBA" id="ARBA00023002"/>
    </source>
</evidence>
<proteinExistence type="predicted"/>
<keyword evidence="3" id="KW-0274">FAD</keyword>
<keyword evidence="2" id="KW-0285">Flavoprotein</keyword>
<dbReference type="EMBL" id="MU002216">
    <property type="protein sequence ID" value="KAF2788432.1"/>
    <property type="molecule type" value="Genomic_DNA"/>
</dbReference>
<protein>
    <submittedName>
        <fullName evidence="8">FAD/NAD(P)-binding domain-containing protein</fullName>
    </submittedName>
</protein>
<dbReference type="PANTHER" id="PTHR47178">
    <property type="entry name" value="MONOOXYGENASE, FAD-BINDING"/>
    <property type="match status" value="1"/>
</dbReference>
<feature type="domain" description="FAD-binding" evidence="7">
    <location>
        <begin position="123"/>
        <end position="368"/>
    </location>
</feature>
<feature type="compositionally biased region" description="Basic and acidic residues" evidence="6">
    <location>
        <begin position="402"/>
        <end position="432"/>
    </location>
</feature>
<dbReference type="AlphaFoldDB" id="A0A6A6WWH6"/>
<dbReference type="Pfam" id="PF01494">
    <property type="entry name" value="FAD_binding_3"/>
    <property type="match status" value="1"/>
</dbReference>
<dbReference type="GO" id="GO:0004497">
    <property type="term" value="F:monooxygenase activity"/>
    <property type="evidence" value="ECO:0007669"/>
    <property type="project" value="UniProtKB-KW"/>
</dbReference>
<organism evidence="8 9">
    <name type="scientific">Melanomma pulvis-pyrius CBS 109.77</name>
    <dbReference type="NCBI Taxonomy" id="1314802"/>
    <lineage>
        <taxon>Eukaryota</taxon>
        <taxon>Fungi</taxon>
        <taxon>Dikarya</taxon>
        <taxon>Ascomycota</taxon>
        <taxon>Pezizomycotina</taxon>
        <taxon>Dothideomycetes</taxon>
        <taxon>Pleosporomycetidae</taxon>
        <taxon>Pleosporales</taxon>
        <taxon>Melanommataceae</taxon>
        <taxon>Melanomma</taxon>
    </lineage>
</organism>
<dbReference type="PRINTS" id="PR00420">
    <property type="entry name" value="RNGMNOXGNASE"/>
</dbReference>
<dbReference type="InterPro" id="IPR002938">
    <property type="entry name" value="FAD-bd"/>
</dbReference>
<dbReference type="Proteomes" id="UP000799757">
    <property type="component" value="Unassembled WGS sequence"/>
</dbReference>
<dbReference type="InterPro" id="IPR036188">
    <property type="entry name" value="FAD/NAD-bd_sf"/>
</dbReference>
<evidence type="ECO:0000256" key="2">
    <source>
        <dbReference type="ARBA" id="ARBA00022630"/>
    </source>
</evidence>
<reference evidence="8" key="1">
    <citation type="journal article" date="2020" name="Stud. Mycol.">
        <title>101 Dothideomycetes genomes: a test case for predicting lifestyles and emergence of pathogens.</title>
        <authorList>
            <person name="Haridas S."/>
            <person name="Albert R."/>
            <person name="Binder M."/>
            <person name="Bloem J."/>
            <person name="Labutti K."/>
            <person name="Salamov A."/>
            <person name="Andreopoulos B."/>
            <person name="Baker S."/>
            <person name="Barry K."/>
            <person name="Bills G."/>
            <person name="Bluhm B."/>
            <person name="Cannon C."/>
            <person name="Castanera R."/>
            <person name="Culley D."/>
            <person name="Daum C."/>
            <person name="Ezra D."/>
            <person name="Gonzalez J."/>
            <person name="Henrissat B."/>
            <person name="Kuo A."/>
            <person name="Liang C."/>
            <person name="Lipzen A."/>
            <person name="Lutzoni F."/>
            <person name="Magnuson J."/>
            <person name="Mondo S."/>
            <person name="Nolan M."/>
            <person name="Ohm R."/>
            <person name="Pangilinan J."/>
            <person name="Park H.-J."/>
            <person name="Ramirez L."/>
            <person name="Alfaro M."/>
            <person name="Sun H."/>
            <person name="Tritt A."/>
            <person name="Yoshinaga Y."/>
            <person name="Zwiers L.-H."/>
            <person name="Turgeon B."/>
            <person name="Goodwin S."/>
            <person name="Spatafora J."/>
            <person name="Crous P."/>
            <person name="Grigoriev I."/>
        </authorList>
    </citation>
    <scope>NUCLEOTIDE SEQUENCE</scope>
    <source>
        <strain evidence="8">CBS 109.77</strain>
    </source>
</reference>
<keyword evidence="4" id="KW-0560">Oxidoreductase</keyword>
<sequence length="432" mass="48010">MASSPKTELHTLIIGAGTSGLLVAQGLKKAGLPFTIFEQETAQTYQTRPREWGMTLHWGSSHITSCLPPDIVARLPEAYADPGLSPDAVTGLPIHNGKTGELLMEMKAEKPCRVSRKKLRNLFAEGLDIQYGKELDVIRETDSGKVKVLFKDGTEVEGDVVVGCDGARSRVRDEIVGEEDAKLTTVPLTMLNFTAQFESEQALFIRSWNPLFVTSVHPDTGTMFWLSIQDVPDASRPETWTFQVLMSWVNNPLPASEDTYAGRLAFLKRRAEDWAEPWRSAGRWLRDDTKIPLDQGTYWEKAKKWDNRGGKMTLCGDAAHPMTPHRGQGLNNALQDASNFVAAVVEAASGARTLEEAVDAYDGEVLERGTLEMNISLKQTMFIHNWETLMQSPMVKMGMHQAKKEEAKEEKEKGKEKEESEDTKAGADEVAT</sequence>
<feature type="region of interest" description="Disordered" evidence="6">
    <location>
        <begin position="398"/>
        <end position="432"/>
    </location>
</feature>
<evidence type="ECO:0000313" key="9">
    <source>
        <dbReference type="Proteomes" id="UP000799757"/>
    </source>
</evidence>
<name>A0A6A6WWH6_9PLEO</name>
<gene>
    <name evidence="8" type="ORF">K505DRAFT_328928</name>
</gene>
<dbReference type="Gene3D" id="3.50.50.60">
    <property type="entry name" value="FAD/NAD(P)-binding domain"/>
    <property type="match status" value="1"/>
</dbReference>
<comment type="cofactor">
    <cofactor evidence="1">
        <name>FAD</name>
        <dbReference type="ChEBI" id="CHEBI:57692"/>
    </cofactor>
</comment>
<evidence type="ECO:0000313" key="8">
    <source>
        <dbReference type="EMBL" id="KAF2788432.1"/>
    </source>
</evidence>
<evidence type="ECO:0000256" key="5">
    <source>
        <dbReference type="ARBA" id="ARBA00023033"/>
    </source>
</evidence>
<evidence type="ECO:0000256" key="1">
    <source>
        <dbReference type="ARBA" id="ARBA00001974"/>
    </source>
</evidence>
<dbReference type="PANTHER" id="PTHR47178:SF2">
    <property type="entry name" value="FAD-BINDING DOMAIN-CONTAINING PROTEIN"/>
    <property type="match status" value="1"/>
</dbReference>
<dbReference type="GO" id="GO:0071949">
    <property type="term" value="F:FAD binding"/>
    <property type="evidence" value="ECO:0007669"/>
    <property type="project" value="InterPro"/>
</dbReference>
<evidence type="ECO:0000259" key="7">
    <source>
        <dbReference type="Pfam" id="PF01494"/>
    </source>
</evidence>
<keyword evidence="9" id="KW-1185">Reference proteome</keyword>